<dbReference type="Pfam" id="PF00890">
    <property type="entry name" value="FAD_binding_2"/>
    <property type="match status" value="1"/>
</dbReference>
<dbReference type="PANTHER" id="PTHR43400">
    <property type="entry name" value="FUMARATE REDUCTASE"/>
    <property type="match status" value="1"/>
</dbReference>
<dbReference type="SUPFAM" id="SSF51905">
    <property type="entry name" value="FAD/NAD(P)-binding domain"/>
    <property type="match status" value="1"/>
</dbReference>
<sequence length="495" mass="53535">MTAQRQVIVVGGGNAGLCAALSAREQGAAVTLLERAPQEAKGGNSTFTAGAMRVAYDGVDDLMTLMPDLDESQRAITDFGSYPKDAFLDDLARVTEYRTDPELASLLVEESLPTLQWMQRKGVRFLPIYGRQAFQVDGRFKFWGGLTVEASGGGPGLVDALTRAALDARVEIRYGARALSLIADDEGVHGVRVRQDGRTAELAADAVVLASGGFQANTEMRARYLGPNWDLAKVRGTMYDTGDGIKMALEIGASPAGNWSGCHAVGWERNAPEFGDLAVGDHFQKHSYPWGIMVNAHGRRFVDEGADFRNYTYAKYGRVILEQPQQFAWQIFDAKVTHLLRDEYRIRQVTKVKANTLEELADKLEGVDPEAFLKEIAAYNAAVDVDTPFNPNVKDGRGTRGLEVPKTNWANRIDEAPFEAYQVTCGITFTFGGLRIDTSARVLDTDLKPIPGLFAAGELVGGIFYFNYPGGSGLTNGSVFGKIAGRGAATAAAAA</sequence>
<dbReference type="Gene3D" id="3.90.700.10">
    <property type="entry name" value="Succinate dehydrogenase/fumarate reductase flavoprotein, catalytic domain"/>
    <property type="match status" value="1"/>
</dbReference>
<keyword evidence="3" id="KW-0274">FAD</keyword>
<dbReference type="STRING" id="568872.GA0070624_3317"/>
<dbReference type="InterPro" id="IPR050315">
    <property type="entry name" value="FAD-oxidoreductase_2"/>
</dbReference>
<keyword evidence="4" id="KW-0560">Oxidoreductase</keyword>
<evidence type="ECO:0000256" key="3">
    <source>
        <dbReference type="ARBA" id="ARBA00022827"/>
    </source>
</evidence>
<dbReference type="EMBL" id="FMHV01000002">
    <property type="protein sequence ID" value="SCL26502.1"/>
    <property type="molecule type" value="Genomic_DNA"/>
</dbReference>
<evidence type="ECO:0000259" key="5">
    <source>
        <dbReference type="Pfam" id="PF00890"/>
    </source>
</evidence>
<dbReference type="SUPFAM" id="SSF56425">
    <property type="entry name" value="Succinate dehydrogenase/fumarate reductase flavoprotein, catalytic domain"/>
    <property type="match status" value="1"/>
</dbReference>
<reference evidence="7" key="1">
    <citation type="submission" date="2016-06" db="EMBL/GenBank/DDBJ databases">
        <authorList>
            <person name="Varghese N."/>
            <person name="Submissions Spin"/>
        </authorList>
    </citation>
    <scope>NUCLEOTIDE SEQUENCE [LARGE SCALE GENOMIC DNA]</scope>
    <source>
        <strain evidence="7">DSM 45431</strain>
    </source>
</reference>
<dbReference type="PANTHER" id="PTHR43400:SF7">
    <property type="entry name" value="FAD-DEPENDENT OXIDOREDUCTASE 2 FAD BINDING DOMAIN-CONTAINING PROTEIN"/>
    <property type="match status" value="1"/>
</dbReference>
<feature type="domain" description="FAD-dependent oxidoreductase 2 FAD-binding" evidence="5">
    <location>
        <begin position="7"/>
        <end position="472"/>
    </location>
</feature>
<evidence type="ECO:0000313" key="7">
    <source>
        <dbReference type="Proteomes" id="UP000199413"/>
    </source>
</evidence>
<dbReference type="AlphaFoldDB" id="A0A1C6SB46"/>
<keyword evidence="2" id="KW-0285">Flavoprotein</keyword>
<dbReference type="InterPro" id="IPR003953">
    <property type="entry name" value="FAD-dep_OxRdtase_2_FAD-bd"/>
</dbReference>
<organism evidence="6 7">
    <name type="scientific">Micromonospora rhizosphaerae</name>
    <dbReference type="NCBI Taxonomy" id="568872"/>
    <lineage>
        <taxon>Bacteria</taxon>
        <taxon>Bacillati</taxon>
        <taxon>Actinomycetota</taxon>
        <taxon>Actinomycetes</taxon>
        <taxon>Micromonosporales</taxon>
        <taxon>Micromonosporaceae</taxon>
        <taxon>Micromonospora</taxon>
    </lineage>
</organism>
<dbReference type="NCBIfam" id="NF006130">
    <property type="entry name" value="PRK08274.1"/>
    <property type="match status" value="1"/>
</dbReference>
<dbReference type="InterPro" id="IPR036188">
    <property type="entry name" value="FAD/NAD-bd_sf"/>
</dbReference>
<proteinExistence type="predicted"/>
<keyword evidence="7" id="KW-1185">Reference proteome</keyword>
<evidence type="ECO:0000313" key="6">
    <source>
        <dbReference type="EMBL" id="SCL26502.1"/>
    </source>
</evidence>
<name>A0A1C6SB46_9ACTN</name>
<dbReference type="Proteomes" id="UP000199413">
    <property type="component" value="Unassembled WGS sequence"/>
</dbReference>
<protein>
    <submittedName>
        <fullName evidence="6">Tricarballylate dehydrogenase</fullName>
    </submittedName>
</protein>
<evidence type="ECO:0000256" key="1">
    <source>
        <dbReference type="ARBA" id="ARBA00001974"/>
    </source>
</evidence>
<dbReference type="InterPro" id="IPR027477">
    <property type="entry name" value="Succ_DH/fumarate_Rdtase_cat_sf"/>
</dbReference>
<gene>
    <name evidence="6" type="ORF">GA0070624_3317</name>
</gene>
<evidence type="ECO:0000256" key="2">
    <source>
        <dbReference type="ARBA" id="ARBA00022630"/>
    </source>
</evidence>
<dbReference type="GO" id="GO:0033765">
    <property type="term" value="F:steroid dehydrogenase activity, acting on the CH-CH group of donors"/>
    <property type="evidence" value="ECO:0007669"/>
    <property type="project" value="UniProtKB-ARBA"/>
</dbReference>
<evidence type="ECO:0000256" key="4">
    <source>
        <dbReference type="ARBA" id="ARBA00023002"/>
    </source>
</evidence>
<comment type="cofactor">
    <cofactor evidence="1">
        <name>FAD</name>
        <dbReference type="ChEBI" id="CHEBI:57692"/>
    </cofactor>
</comment>
<accession>A0A1C6SB46</accession>
<dbReference type="Gene3D" id="3.50.50.60">
    <property type="entry name" value="FAD/NAD(P)-binding domain"/>
    <property type="match status" value="1"/>
</dbReference>
<dbReference type="OrthoDB" id="9813348at2"/>
<dbReference type="RefSeq" id="WP_091342065.1">
    <property type="nucleotide sequence ID" value="NZ_FMHV01000002.1"/>
</dbReference>